<protein>
    <recommendedName>
        <fullName evidence="4">HAT C-terminal dimerisation domain-containing protein</fullName>
    </recommendedName>
</protein>
<organism evidence="2 3">
    <name type="scientific">Phytophthora infestans (strain T30-4)</name>
    <name type="common">Potato late blight agent</name>
    <dbReference type="NCBI Taxonomy" id="403677"/>
    <lineage>
        <taxon>Eukaryota</taxon>
        <taxon>Sar</taxon>
        <taxon>Stramenopiles</taxon>
        <taxon>Oomycota</taxon>
        <taxon>Peronosporomycetes</taxon>
        <taxon>Peronosporales</taxon>
        <taxon>Peronosporaceae</taxon>
        <taxon>Phytophthora</taxon>
    </lineage>
</organism>
<name>D0MSI6_PHYIT</name>
<evidence type="ECO:0000313" key="2">
    <source>
        <dbReference type="EMBL" id="EEY58455.1"/>
    </source>
</evidence>
<dbReference type="Proteomes" id="UP000006643">
    <property type="component" value="Unassembled WGS sequence"/>
</dbReference>
<dbReference type="AlphaFoldDB" id="D0MSI6"/>
<proteinExistence type="predicted"/>
<dbReference type="RefSeq" id="XP_002909641.1">
    <property type="nucleotide sequence ID" value="XM_002909595.1"/>
</dbReference>
<feature type="region of interest" description="Disordered" evidence="1">
    <location>
        <begin position="226"/>
        <end position="257"/>
    </location>
</feature>
<evidence type="ECO:0000313" key="3">
    <source>
        <dbReference type="Proteomes" id="UP000006643"/>
    </source>
</evidence>
<evidence type="ECO:0008006" key="4">
    <source>
        <dbReference type="Google" id="ProtNLM"/>
    </source>
</evidence>
<gene>
    <name evidence="2" type="ORF">PITG_01122</name>
</gene>
<dbReference type="GeneID" id="9473519"/>
<reference evidence="3" key="1">
    <citation type="journal article" date="2009" name="Nature">
        <title>Genome sequence and analysis of the Irish potato famine pathogen Phytophthora infestans.</title>
        <authorList>
            <consortium name="The Broad Institute Genome Sequencing Platform"/>
            <person name="Haas B.J."/>
            <person name="Kamoun S."/>
            <person name="Zody M.C."/>
            <person name="Jiang R.H."/>
            <person name="Handsaker R.E."/>
            <person name="Cano L.M."/>
            <person name="Grabherr M."/>
            <person name="Kodira C.D."/>
            <person name="Raffaele S."/>
            <person name="Torto-Alalibo T."/>
            <person name="Bozkurt T.O."/>
            <person name="Ah-Fong A.M."/>
            <person name="Alvarado L."/>
            <person name="Anderson V.L."/>
            <person name="Armstrong M.R."/>
            <person name="Avrova A."/>
            <person name="Baxter L."/>
            <person name="Beynon J."/>
            <person name="Boevink P.C."/>
            <person name="Bollmann S.R."/>
            <person name="Bos J.I."/>
            <person name="Bulone V."/>
            <person name="Cai G."/>
            <person name="Cakir C."/>
            <person name="Carrington J.C."/>
            <person name="Chawner M."/>
            <person name="Conti L."/>
            <person name="Costanzo S."/>
            <person name="Ewan R."/>
            <person name="Fahlgren N."/>
            <person name="Fischbach M.A."/>
            <person name="Fugelstad J."/>
            <person name="Gilroy E.M."/>
            <person name="Gnerre S."/>
            <person name="Green P.J."/>
            <person name="Grenville-Briggs L.J."/>
            <person name="Griffith J."/>
            <person name="Grunwald N.J."/>
            <person name="Horn K."/>
            <person name="Horner N.R."/>
            <person name="Hu C.H."/>
            <person name="Huitema E."/>
            <person name="Jeong D.H."/>
            <person name="Jones A.M."/>
            <person name="Jones J.D."/>
            <person name="Jones R.W."/>
            <person name="Karlsson E.K."/>
            <person name="Kunjeti S.G."/>
            <person name="Lamour K."/>
            <person name="Liu Z."/>
            <person name="Ma L."/>
            <person name="Maclean D."/>
            <person name="Chibucos M.C."/>
            <person name="McDonald H."/>
            <person name="McWalters J."/>
            <person name="Meijer H.J."/>
            <person name="Morgan W."/>
            <person name="Morris P.F."/>
            <person name="Munro C.A."/>
            <person name="O'Neill K."/>
            <person name="Ospina-Giraldo M."/>
            <person name="Pinzon A."/>
            <person name="Pritchard L."/>
            <person name="Ramsahoye B."/>
            <person name="Ren Q."/>
            <person name="Restrepo S."/>
            <person name="Roy S."/>
            <person name="Sadanandom A."/>
            <person name="Savidor A."/>
            <person name="Schornack S."/>
            <person name="Schwartz D.C."/>
            <person name="Schumann U.D."/>
            <person name="Schwessinger B."/>
            <person name="Seyer L."/>
            <person name="Sharpe T."/>
            <person name="Silvar C."/>
            <person name="Song J."/>
            <person name="Studholme D.J."/>
            <person name="Sykes S."/>
            <person name="Thines M."/>
            <person name="van de Vondervoort P.J."/>
            <person name="Phuntumart V."/>
            <person name="Wawra S."/>
            <person name="Weide R."/>
            <person name="Win J."/>
            <person name="Young C."/>
            <person name="Zhou S."/>
            <person name="Fry W."/>
            <person name="Meyers B.C."/>
            <person name="van West P."/>
            <person name="Ristaino J."/>
            <person name="Govers F."/>
            <person name="Birch P.R."/>
            <person name="Whisson S.C."/>
            <person name="Judelson H.S."/>
            <person name="Nusbaum C."/>
        </authorList>
    </citation>
    <scope>NUCLEOTIDE SEQUENCE [LARGE SCALE GENOMIC DNA]</scope>
    <source>
        <strain evidence="3">T30-4</strain>
    </source>
</reference>
<dbReference type="KEGG" id="pif:PITG_01122"/>
<feature type="region of interest" description="Disordered" evidence="1">
    <location>
        <begin position="268"/>
        <end position="287"/>
    </location>
</feature>
<accession>D0MSI6</accession>
<evidence type="ECO:0000256" key="1">
    <source>
        <dbReference type="SAM" id="MobiDB-lite"/>
    </source>
</evidence>
<dbReference type="VEuPathDB" id="FungiDB:PITG_01122"/>
<keyword evidence="3" id="KW-1185">Reference proteome</keyword>
<sequence>MSARTSFAILADIHLSTPLLSVPCRGAKPLRAQSLHKDPWKPSTGLYENICLLCLQAIQSRSKTNRYSWEEVRRNTKHASNAKDHITLKHADHLLEILAEQTATEKSKKDDFTAGNDAEAVLDLTRDPDQKPVTTICSSEAFHDVTCTATENRTFPTLGRDRLLNGQFHLFRDLLDVLLSNEFEMACKLKFLNLIHDIWTEKLKPAWAIKEKKCHKLDCGREVGRDGSDRGVTSDSEDAEHQANTECQRQTKFRQSKRHSVFLPAKDAPVKRSKKDRDLSTLASSVSTVQAGRNSRHCGGFSDESSTGNCNCHVGPKFFCRAFVYLKSFKASVAIVIMMNHAILRAVVSFSKHQGFQLQSGIALTSFKLSRDPSFEAPTPNPKSASKAVVILSTVIIDHDVSACTVTTVTPGGSLDEGGEAIDKLRNLNNPSRSPKQRNTLINTQEAFSYPELEPMTDLDERVAYTCKWIRRARLVSSYMVVFRRLAENKLKAFKLEVMTIEAPGAKDGYEATHRRVIQELSLCQNIVAMSSIPQKEEKAMWGVSIRATKAWDEAEETEISAGADAIMREWLDLEPEWLEVAQRHSPKTMIEELPNDMLIGAQDGMHYALQSLYKNIDVLKWFQDEGDILFPSIALLTQIHIGKFSSSAFQERVFSTEGRVMGPFKTGSDSRRA</sequence>
<dbReference type="InParanoid" id="D0MSI6"/>
<dbReference type="EMBL" id="DS028118">
    <property type="protein sequence ID" value="EEY58455.1"/>
    <property type="molecule type" value="Genomic_DNA"/>
</dbReference>
<dbReference type="HOGENOM" id="CLU_407988_0_0_1"/>